<protein>
    <recommendedName>
        <fullName evidence="1">AMP-binding enzyme C-terminal domain-containing protein</fullName>
    </recommendedName>
</protein>
<sequence>MIDADGNHRIVGRRSTDLIKSGGYRIGAGEVEAVLLAHPAVREVAVVGLPDADLGQRIAAFVVAAGGEAGGEATPERAELVDFVARELSVHKRPREIYFVAELPRNAIGKVRKSALTPPSTT</sequence>
<proteinExistence type="predicted"/>
<dbReference type="InterPro" id="IPR045851">
    <property type="entry name" value="AMP-bd_C_sf"/>
</dbReference>
<dbReference type="InterPro" id="IPR025110">
    <property type="entry name" value="AMP-bd_C"/>
</dbReference>
<dbReference type="PANTHER" id="PTHR43767:SF1">
    <property type="entry name" value="NONRIBOSOMAL PEPTIDE SYNTHASE PES1 (EUROFUNG)-RELATED"/>
    <property type="match status" value="1"/>
</dbReference>
<organism evidence="2 3">
    <name type="scientific">Frankia umida</name>
    <dbReference type="NCBI Taxonomy" id="573489"/>
    <lineage>
        <taxon>Bacteria</taxon>
        <taxon>Bacillati</taxon>
        <taxon>Actinomycetota</taxon>
        <taxon>Actinomycetes</taxon>
        <taxon>Frankiales</taxon>
        <taxon>Frankiaceae</taxon>
        <taxon>Frankia</taxon>
    </lineage>
</organism>
<feature type="domain" description="AMP-binding enzyme C-terminal" evidence="1">
    <location>
        <begin position="30"/>
        <end position="110"/>
    </location>
</feature>
<name>A0ABT0JUP6_9ACTN</name>
<evidence type="ECO:0000313" key="3">
    <source>
        <dbReference type="Proteomes" id="UP001201873"/>
    </source>
</evidence>
<keyword evidence="3" id="KW-1185">Reference proteome</keyword>
<accession>A0ABT0JUP6</accession>
<reference evidence="2 3" key="1">
    <citation type="submission" date="2022-04" db="EMBL/GenBank/DDBJ databases">
        <title>Genome diversity in the genus Frankia.</title>
        <authorList>
            <person name="Carlos-Shanley C."/>
            <person name="Hahn D."/>
        </authorList>
    </citation>
    <scope>NUCLEOTIDE SEQUENCE [LARGE SCALE GENOMIC DNA]</scope>
    <source>
        <strain evidence="2 3">Ag45/Mut15</strain>
    </source>
</reference>
<dbReference type="InterPro" id="IPR050237">
    <property type="entry name" value="ATP-dep_AMP-bd_enzyme"/>
</dbReference>
<dbReference type="EMBL" id="JALKFT010000004">
    <property type="protein sequence ID" value="MCK9875270.1"/>
    <property type="molecule type" value="Genomic_DNA"/>
</dbReference>
<gene>
    <name evidence="2" type="ORF">MXD59_05660</name>
</gene>
<dbReference type="Gene3D" id="3.30.300.30">
    <property type="match status" value="1"/>
</dbReference>
<evidence type="ECO:0000313" key="2">
    <source>
        <dbReference type="EMBL" id="MCK9875270.1"/>
    </source>
</evidence>
<evidence type="ECO:0000259" key="1">
    <source>
        <dbReference type="Pfam" id="PF13193"/>
    </source>
</evidence>
<dbReference type="SUPFAM" id="SSF56801">
    <property type="entry name" value="Acetyl-CoA synthetase-like"/>
    <property type="match status" value="1"/>
</dbReference>
<dbReference type="Pfam" id="PF13193">
    <property type="entry name" value="AMP-binding_C"/>
    <property type="match status" value="1"/>
</dbReference>
<dbReference type="Proteomes" id="UP001201873">
    <property type="component" value="Unassembled WGS sequence"/>
</dbReference>
<comment type="caution">
    <text evidence="2">The sequence shown here is derived from an EMBL/GenBank/DDBJ whole genome shotgun (WGS) entry which is preliminary data.</text>
</comment>
<dbReference type="PANTHER" id="PTHR43767">
    <property type="entry name" value="LONG-CHAIN-FATTY-ACID--COA LIGASE"/>
    <property type="match status" value="1"/>
</dbReference>